<dbReference type="SUPFAM" id="SSF56672">
    <property type="entry name" value="DNA/RNA polymerases"/>
    <property type="match status" value="1"/>
</dbReference>
<feature type="compositionally biased region" description="Basic residues" evidence="1">
    <location>
        <begin position="1055"/>
        <end position="1070"/>
    </location>
</feature>
<dbReference type="Proteomes" id="UP000245207">
    <property type="component" value="Unassembled WGS sequence"/>
</dbReference>
<dbReference type="PANTHER" id="PTHR11439">
    <property type="entry name" value="GAG-POL-RELATED RETROTRANSPOSON"/>
    <property type="match status" value="1"/>
</dbReference>
<protein>
    <submittedName>
        <fullName evidence="3">Ribonuclease H-like domain, Reverse transcriptase, RNA-dependent DNA polymerase</fullName>
    </submittedName>
</protein>
<feature type="region of interest" description="Disordered" evidence="1">
    <location>
        <begin position="1050"/>
        <end position="1130"/>
    </location>
</feature>
<evidence type="ECO:0000256" key="1">
    <source>
        <dbReference type="SAM" id="MobiDB-lite"/>
    </source>
</evidence>
<sequence length="1490" mass="169904">MDTDLEVPSTPTSRIHKNHPVDQIIGPSTSGVLTRTKAKGFSQQHNALLSFVYKQNRMNHKDQQTCLFACFISQEEPKNIAQALTQESWVEAMQEELLQFKLQEVWVLCDLPDGKKVIGTRWVFRVKRDERGNVIKKKARLVAQGYRQEEGVDYDEVFAPVARIEAIRLFLAFASYMKFPVYQMDVKSAFLYGKITEEVYVKQPPGFEDPEHPNKVYKVVKALYGLHQAPRAWYERLSTFLLQHGYRRGAIDKTLFIKRDKKDIMLVQVYVDDIIFGATKQSMVKEFEQLMQKEFQMSSMGELTFFLGLQVKQSSIGIFISQDKYVTDILKKFILNTIKPVTTPIKSSNSLGKDEDGKPVDVKLYRSMIGCLMYLTTSRPDIMFAVCLCARYQVSPKVSHMNAVQRIFGYLKHQPKLGLWYPKESPFHLEAFSDSDYAGDNYDRRSTTGGCQYLGRRLVSWQCKKQTIAATSSTEAEYVAAASCCGQVLWMQNQLLDYGFNFKNTPINIDNENTDDELEDEGIFSDSNEDPDFTNMDNDLEVPSTPTSRIHKNHPVDQIIGPSTSGVLTRTKDKGFSQQHNALLSFVYKQNKMNHKDQQTCLFACFISQEEPKNIAQALTKESWFWGVNMESIKCIGLTFRRYFGQRVNINRYFHRPVLCQSTAKSTTLYYMESTALKGTADVENKHNMIANLDKTELNLDFHAVIDFLTESSINYSLLVNPYIIGSWIQEFWATAASGWEEPDLSFITAKVVGRNIRITEASIRTDLMFHDEEGSVRFDKQVLWDTLRDIGYEGSLTKLTFEKPLFSPHWKYLIHVLLHCLSNKSTAWNEFSQTIASALVGLATNQPFNFSFMILDGMHKHIKNGSPFLMYPRFIQLFLNKQLEGVPKPHEFLPAIVLPNKVFTFMATKSAKFSGRNTPLTDHILEMAQASYSEGGDASQHTVSKERTASLQGTASPVSEDAENQPPTPNDYTSTDGSQTSGGDEGVMADDDPPAQEGVLNAYALTRELRRLKKANEDQAALLLKLSNKFKRLKRFVWPLVTHHRLWVNSQQRSGHKPKSKKRKFKKHSSFPLGRNLQNKNVNEDAGLDKSEDADDIQPLEEVTPLEENIPHQDTAERKSDETEQIDIQDADIQVRSGDTEELDLEDTGVVNVQGTAHQDTAHQGTVRQFLITPRTLDFEEDVGPSNPVQEEEVRKSTNSDDETIAEIMMSISRPKGIVIPGIEHTEDIQPSSQPTQELDPKDKGNGILVDSDKKKKKKEFTLAQIRAFQEAQGEEAARKLQAELDAEAEISIKPIRLKYQEMKDLYNAVREAYVRQVDGIIGFDTEEGKQMADKVKTRSSKRKGTTTQEMSSKKLKPTIELRADTVDELRNYLRVVDFDYPKAKEAAETKSKISALEVVESKEDGDYFVYHREDESFRAFNLLWDILYLLDREDLLHLYQQIQAYFENIPLKGRGILKQKVQMTFGRIKKIGKFKVGDTLIQLEFVGL</sequence>
<name>A0A2U1PFQ4_ARTAN</name>
<keyword evidence="3" id="KW-0548">Nucleotidyltransferase</keyword>
<keyword evidence="4" id="KW-1185">Reference proteome</keyword>
<feature type="domain" description="Reverse transcriptase Ty1/copia-type" evidence="2">
    <location>
        <begin position="104"/>
        <end position="346"/>
    </location>
</feature>
<dbReference type="CDD" id="cd09272">
    <property type="entry name" value="RNase_HI_RT_Ty1"/>
    <property type="match status" value="1"/>
</dbReference>
<keyword evidence="3" id="KW-0808">Transferase</keyword>
<accession>A0A2U1PFQ4</accession>
<dbReference type="EMBL" id="PKPP01001210">
    <property type="protein sequence ID" value="PWA84621.1"/>
    <property type="molecule type" value="Genomic_DNA"/>
</dbReference>
<dbReference type="Pfam" id="PF07727">
    <property type="entry name" value="RVT_2"/>
    <property type="match status" value="1"/>
</dbReference>
<keyword evidence="3" id="KW-0695">RNA-directed DNA polymerase</keyword>
<evidence type="ECO:0000259" key="2">
    <source>
        <dbReference type="Pfam" id="PF07727"/>
    </source>
</evidence>
<dbReference type="InterPro" id="IPR013103">
    <property type="entry name" value="RVT_2"/>
</dbReference>
<evidence type="ECO:0000313" key="3">
    <source>
        <dbReference type="EMBL" id="PWA84621.1"/>
    </source>
</evidence>
<dbReference type="PANTHER" id="PTHR11439:SF495">
    <property type="entry name" value="REVERSE TRANSCRIPTASE, RNA-DEPENDENT DNA POLYMERASE-RELATED"/>
    <property type="match status" value="1"/>
</dbReference>
<feature type="region of interest" description="Disordered" evidence="1">
    <location>
        <begin position="933"/>
        <end position="996"/>
    </location>
</feature>
<proteinExistence type="predicted"/>
<feature type="region of interest" description="Disordered" evidence="1">
    <location>
        <begin position="1334"/>
        <end position="1355"/>
    </location>
</feature>
<dbReference type="InterPro" id="IPR043502">
    <property type="entry name" value="DNA/RNA_pol_sf"/>
</dbReference>
<feature type="compositionally biased region" description="Basic and acidic residues" evidence="1">
    <location>
        <begin position="1110"/>
        <end position="1123"/>
    </location>
</feature>
<feature type="compositionally biased region" description="Polar residues" evidence="1">
    <location>
        <begin position="971"/>
        <end position="983"/>
    </location>
</feature>
<dbReference type="GO" id="GO:0003964">
    <property type="term" value="F:RNA-directed DNA polymerase activity"/>
    <property type="evidence" value="ECO:0007669"/>
    <property type="project" value="UniProtKB-KW"/>
</dbReference>
<feature type="region of interest" description="Disordered" evidence="1">
    <location>
        <begin position="1229"/>
        <end position="1251"/>
    </location>
</feature>
<dbReference type="OrthoDB" id="8048545at2759"/>
<reference evidence="3 4" key="1">
    <citation type="journal article" date="2018" name="Mol. Plant">
        <title>The genome of Artemisia annua provides insight into the evolution of Asteraceae family and artemisinin biosynthesis.</title>
        <authorList>
            <person name="Shen Q."/>
            <person name="Zhang L."/>
            <person name="Liao Z."/>
            <person name="Wang S."/>
            <person name="Yan T."/>
            <person name="Shi P."/>
            <person name="Liu M."/>
            <person name="Fu X."/>
            <person name="Pan Q."/>
            <person name="Wang Y."/>
            <person name="Lv Z."/>
            <person name="Lu X."/>
            <person name="Zhang F."/>
            <person name="Jiang W."/>
            <person name="Ma Y."/>
            <person name="Chen M."/>
            <person name="Hao X."/>
            <person name="Li L."/>
            <person name="Tang Y."/>
            <person name="Lv G."/>
            <person name="Zhou Y."/>
            <person name="Sun X."/>
            <person name="Brodelius P.E."/>
            <person name="Rose J.K.C."/>
            <person name="Tang K."/>
        </authorList>
    </citation>
    <scope>NUCLEOTIDE SEQUENCE [LARGE SCALE GENOMIC DNA]</scope>
    <source>
        <strain evidence="4">cv. Huhao1</strain>
        <tissue evidence="3">Leaf</tissue>
    </source>
</reference>
<feature type="region of interest" description="Disordered" evidence="1">
    <location>
        <begin position="1181"/>
        <end position="1201"/>
    </location>
</feature>
<organism evidence="3 4">
    <name type="scientific">Artemisia annua</name>
    <name type="common">Sweet wormwood</name>
    <dbReference type="NCBI Taxonomy" id="35608"/>
    <lineage>
        <taxon>Eukaryota</taxon>
        <taxon>Viridiplantae</taxon>
        <taxon>Streptophyta</taxon>
        <taxon>Embryophyta</taxon>
        <taxon>Tracheophyta</taxon>
        <taxon>Spermatophyta</taxon>
        <taxon>Magnoliopsida</taxon>
        <taxon>eudicotyledons</taxon>
        <taxon>Gunneridae</taxon>
        <taxon>Pentapetalae</taxon>
        <taxon>asterids</taxon>
        <taxon>campanulids</taxon>
        <taxon>Asterales</taxon>
        <taxon>Asteraceae</taxon>
        <taxon>Asteroideae</taxon>
        <taxon>Anthemideae</taxon>
        <taxon>Artemisiinae</taxon>
        <taxon>Artemisia</taxon>
    </lineage>
</organism>
<gene>
    <name evidence="3" type="ORF">CTI12_AA156790</name>
</gene>
<dbReference type="STRING" id="35608.A0A2U1PFQ4"/>
<evidence type="ECO:0000313" key="4">
    <source>
        <dbReference type="Proteomes" id="UP000245207"/>
    </source>
</evidence>
<comment type="caution">
    <text evidence="3">The sequence shown here is derived from an EMBL/GenBank/DDBJ whole genome shotgun (WGS) entry which is preliminary data.</text>
</comment>